<dbReference type="EMBL" id="UINC01226280">
    <property type="protein sequence ID" value="SVE56696.1"/>
    <property type="molecule type" value="Genomic_DNA"/>
</dbReference>
<feature type="domain" description="Aldehyde dehydrogenase" evidence="1">
    <location>
        <begin position="2"/>
        <end position="170"/>
    </location>
</feature>
<dbReference type="Gene3D" id="3.40.605.10">
    <property type="entry name" value="Aldehyde Dehydrogenase, Chain A, domain 1"/>
    <property type="match status" value="1"/>
</dbReference>
<protein>
    <recommendedName>
        <fullName evidence="1">Aldehyde dehydrogenase domain-containing protein</fullName>
    </recommendedName>
</protein>
<dbReference type="AlphaFoldDB" id="A0A383EIM7"/>
<dbReference type="Pfam" id="PF00171">
    <property type="entry name" value="Aldedh"/>
    <property type="match status" value="1"/>
</dbReference>
<dbReference type="PANTHER" id="PTHR43866:SF4">
    <property type="entry name" value="MALONATE-SEMIALDEHYDE DEHYDROGENASE"/>
    <property type="match status" value="1"/>
</dbReference>
<dbReference type="GO" id="GO:0004491">
    <property type="term" value="F:methylmalonate-semialdehyde dehydrogenase (acylating, NAD) activity"/>
    <property type="evidence" value="ECO:0007669"/>
    <property type="project" value="InterPro"/>
</dbReference>
<name>A0A383EIM7_9ZZZZ</name>
<dbReference type="InterPro" id="IPR016163">
    <property type="entry name" value="Ald_DH_C"/>
</dbReference>
<dbReference type="Gene3D" id="3.40.309.10">
    <property type="entry name" value="Aldehyde Dehydrogenase, Chain A, domain 2"/>
    <property type="match status" value="1"/>
</dbReference>
<organism evidence="2">
    <name type="scientific">marine metagenome</name>
    <dbReference type="NCBI Taxonomy" id="408172"/>
    <lineage>
        <taxon>unclassified sequences</taxon>
        <taxon>metagenomes</taxon>
        <taxon>ecological metagenomes</taxon>
    </lineage>
</organism>
<gene>
    <name evidence="2" type="ORF">METZ01_LOCUS509550</name>
</gene>
<dbReference type="InterPro" id="IPR016161">
    <property type="entry name" value="Ald_DH/histidinol_DH"/>
</dbReference>
<dbReference type="InterPro" id="IPR015590">
    <property type="entry name" value="Aldehyde_DH_dom"/>
</dbReference>
<dbReference type="GO" id="GO:0006574">
    <property type="term" value="P:L-valine catabolic process"/>
    <property type="evidence" value="ECO:0007669"/>
    <property type="project" value="TreeGrafter"/>
</dbReference>
<dbReference type="PANTHER" id="PTHR43866">
    <property type="entry name" value="MALONATE-SEMIALDEHYDE DEHYDROGENASE"/>
    <property type="match status" value="1"/>
</dbReference>
<dbReference type="FunFam" id="3.40.309.10:FF:000002">
    <property type="entry name" value="Methylmalonate-semialdehyde dehydrogenase (Acylating)"/>
    <property type="match status" value="1"/>
</dbReference>
<accession>A0A383EIM7</accession>
<evidence type="ECO:0000259" key="1">
    <source>
        <dbReference type="Pfam" id="PF00171"/>
    </source>
</evidence>
<dbReference type="GO" id="GO:0006210">
    <property type="term" value="P:thymine catabolic process"/>
    <property type="evidence" value="ECO:0007669"/>
    <property type="project" value="TreeGrafter"/>
</dbReference>
<proteinExistence type="predicted"/>
<evidence type="ECO:0000313" key="2">
    <source>
        <dbReference type="EMBL" id="SVE56696.1"/>
    </source>
</evidence>
<sequence>MKVGPTARDPAAEMGPVVTKGHLEKVRGYIERGLSAGANLYRDGRSVQVPETPNGFYLGPTIFDQTHTEMSIVKDEIFGPVLSVIRTDDLENAIAVCNGSGFGNAAVLFTGSGRTAREFRHSVSAGMVGINVSVPAPMAFFPFSGWNGSFYGDLHVQGKEGVQFYTRQKVTMSRWA</sequence>
<reference evidence="2" key="1">
    <citation type="submission" date="2018-05" db="EMBL/GenBank/DDBJ databases">
        <authorList>
            <person name="Lanie J.A."/>
            <person name="Ng W.-L."/>
            <person name="Kazmierczak K.M."/>
            <person name="Andrzejewski T.M."/>
            <person name="Davidsen T.M."/>
            <person name="Wayne K.J."/>
            <person name="Tettelin H."/>
            <person name="Glass J.I."/>
            <person name="Rusch D."/>
            <person name="Podicherti R."/>
            <person name="Tsui H.-C.T."/>
            <person name="Winkler M.E."/>
        </authorList>
    </citation>
    <scope>NUCLEOTIDE SEQUENCE</scope>
</reference>
<dbReference type="SUPFAM" id="SSF53720">
    <property type="entry name" value="ALDH-like"/>
    <property type="match status" value="1"/>
</dbReference>
<dbReference type="InterPro" id="IPR010061">
    <property type="entry name" value="MeMal-semiAld_DH"/>
</dbReference>
<dbReference type="InterPro" id="IPR016162">
    <property type="entry name" value="Ald_DH_N"/>
</dbReference>